<evidence type="ECO:0000313" key="1">
    <source>
        <dbReference type="EMBL" id="CAB4160275.1"/>
    </source>
</evidence>
<sequence length="251" mass="29481">MVLDYKNEDDLRSNLLCEYLGLNYGLIKSPDPVILLTKECYEKYILYIFKNQQDMSQDELNTLINESHDKIKRLFKDAQLAKDIKKIATNFMNVLILKYNISEYILIAPKIQIPAFYNDVNLTLNISACFMKRKSKTKEIHYVSFLTLLNRVDPLTDVPTLIKIKKLNEINYRKNAIVYLDLYDADLPLIIRTNMYFPAIKLSHKQITLDMIKEKHVKNADAALKKLTKQEVKIPMCQNFYCPIRKECQNE</sequence>
<reference evidence="1" key="1">
    <citation type="submission" date="2020-04" db="EMBL/GenBank/DDBJ databases">
        <authorList>
            <person name="Chiriac C."/>
            <person name="Salcher M."/>
            <person name="Ghai R."/>
            <person name="Kavagutti S V."/>
        </authorList>
    </citation>
    <scope>NUCLEOTIDE SEQUENCE</scope>
</reference>
<name>A0A6J5NT48_9CAUD</name>
<proteinExistence type="predicted"/>
<dbReference type="EMBL" id="LR796696">
    <property type="protein sequence ID" value="CAB4160275.1"/>
    <property type="molecule type" value="Genomic_DNA"/>
</dbReference>
<protein>
    <submittedName>
        <fullName evidence="1">Uncharacterized protein</fullName>
    </submittedName>
</protein>
<organism evidence="1">
    <name type="scientific">uncultured Caudovirales phage</name>
    <dbReference type="NCBI Taxonomy" id="2100421"/>
    <lineage>
        <taxon>Viruses</taxon>
        <taxon>Duplodnaviria</taxon>
        <taxon>Heunggongvirae</taxon>
        <taxon>Uroviricota</taxon>
        <taxon>Caudoviricetes</taxon>
        <taxon>Peduoviridae</taxon>
        <taxon>Maltschvirus</taxon>
        <taxon>Maltschvirus maltsch</taxon>
    </lineage>
</organism>
<gene>
    <name evidence="1" type="ORF">UFOVP724_133</name>
</gene>
<accession>A0A6J5NT48</accession>